<keyword evidence="4" id="KW-1185">Reference proteome</keyword>
<feature type="transmembrane region" description="Helical" evidence="2">
    <location>
        <begin position="518"/>
        <end position="540"/>
    </location>
</feature>
<organism evidence="3 4">
    <name type="scientific">Cristinia sonorae</name>
    <dbReference type="NCBI Taxonomy" id="1940300"/>
    <lineage>
        <taxon>Eukaryota</taxon>
        <taxon>Fungi</taxon>
        <taxon>Dikarya</taxon>
        <taxon>Basidiomycota</taxon>
        <taxon>Agaricomycotina</taxon>
        <taxon>Agaricomycetes</taxon>
        <taxon>Agaricomycetidae</taxon>
        <taxon>Agaricales</taxon>
        <taxon>Pleurotineae</taxon>
        <taxon>Stephanosporaceae</taxon>
        <taxon>Cristinia</taxon>
    </lineage>
</organism>
<dbReference type="OrthoDB" id="3350156at2759"/>
<evidence type="ECO:0000256" key="2">
    <source>
        <dbReference type="SAM" id="Phobius"/>
    </source>
</evidence>
<feature type="region of interest" description="Disordered" evidence="1">
    <location>
        <begin position="433"/>
        <end position="459"/>
    </location>
</feature>
<feature type="region of interest" description="Disordered" evidence="1">
    <location>
        <begin position="1"/>
        <end position="74"/>
    </location>
</feature>
<dbReference type="EMBL" id="JAEVFJ010000010">
    <property type="protein sequence ID" value="KAH8102072.1"/>
    <property type="molecule type" value="Genomic_DNA"/>
</dbReference>
<feature type="compositionally biased region" description="Polar residues" evidence="1">
    <location>
        <begin position="444"/>
        <end position="454"/>
    </location>
</feature>
<accession>A0A8K0XR48</accession>
<reference evidence="3" key="1">
    <citation type="journal article" date="2021" name="New Phytol.">
        <title>Evolutionary innovations through gain and loss of genes in the ectomycorrhizal Boletales.</title>
        <authorList>
            <person name="Wu G."/>
            <person name="Miyauchi S."/>
            <person name="Morin E."/>
            <person name="Kuo A."/>
            <person name="Drula E."/>
            <person name="Varga T."/>
            <person name="Kohler A."/>
            <person name="Feng B."/>
            <person name="Cao Y."/>
            <person name="Lipzen A."/>
            <person name="Daum C."/>
            <person name="Hundley H."/>
            <person name="Pangilinan J."/>
            <person name="Johnson J."/>
            <person name="Barry K."/>
            <person name="LaButti K."/>
            <person name="Ng V."/>
            <person name="Ahrendt S."/>
            <person name="Min B."/>
            <person name="Choi I.G."/>
            <person name="Park H."/>
            <person name="Plett J.M."/>
            <person name="Magnuson J."/>
            <person name="Spatafora J.W."/>
            <person name="Nagy L.G."/>
            <person name="Henrissat B."/>
            <person name="Grigoriev I.V."/>
            <person name="Yang Z.L."/>
            <person name="Xu J."/>
            <person name="Martin F.M."/>
        </authorList>
    </citation>
    <scope>NUCLEOTIDE SEQUENCE</scope>
    <source>
        <strain evidence="3">KKN 215</strain>
    </source>
</reference>
<keyword evidence="2" id="KW-0472">Membrane</keyword>
<evidence type="ECO:0000313" key="3">
    <source>
        <dbReference type="EMBL" id="KAH8102072.1"/>
    </source>
</evidence>
<dbReference type="Proteomes" id="UP000813824">
    <property type="component" value="Unassembled WGS sequence"/>
</dbReference>
<proteinExistence type="predicted"/>
<protein>
    <submittedName>
        <fullName evidence="3">Uncharacterized protein</fullName>
    </submittedName>
</protein>
<gene>
    <name evidence="3" type="ORF">BXZ70DRAFT_51209</name>
</gene>
<sequence>MSSSTSPTASDIHEPLCSSSVDTIRGLPSELTLAISMSDGGSRPETPPHISESSRPPSPHSSWPSPSSPSGDSVSSFPSVSSSFLFSSTANTPPHVDLDLATHHTNTYSDDADPHELIIPSLILPSPLKRPTHHGKSLGDVKLLVLSRSSQSAEEVLRILSDEECEDYVDVGRWEDLEVGTVNYDSSPHERPKVLRVSTDWFEHRDAHGLEKYEATRNIELVHLPEYSTDTSPAEVVRAALQVVHAPFHILHSLLNPESAPNNLLASMLSSPTTPLYTALIFPLDEAPSHYDEALIKGLCPHIPLIVLPPHVQSTSMLRNRRLPHTSSIHAESPLDLRTALLRSTETLLTLRVEAADRFLRWREVERSVENALNTGPESPNVERVLRDWRLHADPASHPGFKSLTSVRWDKEKWEAEWEGSLSADVSLALRQRRSQSRTHPLSEHSTSSGPSRHTSLDEKSFVRDRPANGVPALSLDPLHIPSLVAFSYHSLLAPLRARLANIFTPAFSSSAHPAKSLGMSVGILFGAFCAGLGFGFVIAKFRT</sequence>
<keyword evidence="2" id="KW-0812">Transmembrane</keyword>
<keyword evidence="2" id="KW-1133">Transmembrane helix</keyword>
<evidence type="ECO:0000313" key="4">
    <source>
        <dbReference type="Proteomes" id="UP000813824"/>
    </source>
</evidence>
<feature type="compositionally biased region" description="Low complexity" evidence="1">
    <location>
        <begin position="48"/>
        <end position="74"/>
    </location>
</feature>
<name>A0A8K0XR48_9AGAR</name>
<comment type="caution">
    <text evidence="3">The sequence shown here is derived from an EMBL/GenBank/DDBJ whole genome shotgun (WGS) entry which is preliminary data.</text>
</comment>
<dbReference type="AlphaFoldDB" id="A0A8K0XR48"/>
<evidence type="ECO:0000256" key="1">
    <source>
        <dbReference type="SAM" id="MobiDB-lite"/>
    </source>
</evidence>